<dbReference type="Proteomes" id="UP001193501">
    <property type="component" value="Unassembled WGS sequence"/>
</dbReference>
<reference evidence="1" key="1">
    <citation type="submission" date="2020-01" db="EMBL/GenBank/DDBJ databases">
        <authorList>
            <person name="Chen W.-M."/>
        </authorList>
    </citation>
    <scope>NUCLEOTIDE SEQUENCE</scope>
    <source>
        <strain evidence="1">CYK-10</strain>
    </source>
</reference>
<protein>
    <submittedName>
        <fullName evidence="1">Uncharacterized protein</fullName>
    </submittedName>
</protein>
<name>A0AAE5BUE9_9RHOB</name>
<dbReference type="EMBL" id="JAABNR010000005">
    <property type="protein sequence ID" value="NBZ87157.1"/>
    <property type="molecule type" value="Genomic_DNA"/>
</dbReference>
<evidence type="ECO:0000313" key="2">
    <source>
        <dbReference type="Proteomes" id="UP001193501"/>
    </source>
</evidence>
<proteinExistence type="predicted"/>
<dbReference type="RefSeq" id="WP_168773976.1">
    <property type="nucleotide sequence ID" value="NZ_JAABNR010000005.1"/>
</dbReference>
<gene>
    <name evidence="1" type="ORF">GV832_06150</name>
</gene>
<evidence type="ECO:0000313" key="1">
    <source>
        <dbReference type="EMBL" id="NBZ87157.1"/>
    </source>
</evidence>
<accession>A0AAE5BUE9</accession>
<dbReference type="AlphaFoldDB" id="A0AAE5BUE9"/>
<organism evidence="1 2">
    <name type="scientific">Stagnihabitans tardus</name>
    <dbReference type="NCBI Taxonomy" id="2699202"/>
    <lineage>
        <taxon>Bacteria</taxon>
        <taxon>Pseudomonadati</taxon>
        <taxon>Pseudomonadota</taxon>
        <taxon>Alphaproteobacteria</taxon>
        <taxon>Rhodobacterales</taxon>
        <taxon>Paracoccaceae</taxon>
        <taxon>Stagnihabitans</taxon>
    </lineage>
</organism>
<sequence>MQLIHTFPHPGLLSGAGIRVLLLSGEADPIARKLEALGAEVQARDELYTALADILDDPQDAGLFVMDCDTIEAEGVEGARRALRILSETRRHIPVILISRAFQRQSFPEDRFQPVELRAPLSAVSLKVGFEHALRDRLDVACA</sequence>
<comment type="caution">
    <text evidence="1">The sequence shown here is derived from an EMBL/GenBank/DDBJ whole genome shotgun (WGS) entry which is preliminary data.</text>
</comment>
<keyword evidence="2" id="KW-1185">Reference proteome</keyword>